<reference evidence="2" key="1">
    <citation type="submission" date="2018-04" db="EMBL/GenBank/DDBJ databases">
        <title>Genomes of the Obligate Erwinia dacicola and Facultative Enterobacter sp. OLF Endosymbionts of the Olive Fruit fly, Bactrocera oleae.</title>
        <authorList>
            <person name="Estes A.M."/>
            <person name="Hearn D.J."/>
            <person name="Agarwal S."/>
            <person name="Pierson E.A."/>
            <person name="Dunning-Hotopp J.C."/>
        </authorList>
    </citation>
    <scope>NUCLEOTIDE SEQUENCE [LARGE SCALE GENOMIC DNA]</scope>
    <source>
        <strain evidence="2">Oroville</strain>
    </source>
</reference>
<dbReference type="Proteomes" id="UP000244334">
    <property type="component" value="Unassembled WGS sequence"/>
</dbReference>
<protein>
    <submittedName>
        <fullName evidence="2">Uncharacterized protein</fullName>
    </submittedName>
</protein>
<accession>A0A328TJN9</accession>
<evidence type="ECO:0000256" key="1">
    <source>
        <dbReference type="SAM" id="MobiDB-lite"/>
    </source>
</evidence>
<gene>
    <name evidence="2" type="ORF">ACZ87_02496</name>
</gene>
<feature type="compositionally biased region" description="Basic and acidic residues" evidence="1">
    <location>
        <begin position="1"/>
        <end position="14"/>
    </location>
</feature>
<dbReference type="EMBL" id="LJAM02000281">
    <property type="protein sequence ID" value="RAP70699.1"/>
    <property type="molecule type" value="Genomic_DNA"/>
</dbReference>
<feature type="compositionally biased region" description="Polar residues" evidence="1">
    <location>
        <begin position="22"/>
        <end position="39"/>
    </location>
</feature>
<proteinExistence type="predicted"/>
<evidence type="ECO:0000313" key="3">
    <source>
        <dbReference type="Proteomes" id="UP000244334"/>
    </source>
</evidence>
<feature type="non-terminal residue" evidence="2">
    <location>
        <position position="39"/>
    </location>
</feature>
<dbReference type="AlphaFoldDB" id="A0A328TJN9"/>
<organism evidence="2 3">
    <name type="scientific">Candidatus Erwinia dacicola</name>
    <dbReference type="NCBI Taxonomy" id="252393"/>
    <lineage>
        <taxon>Bacteria</taxon>
        <taxon>Pseudomonadati</taxon>
        <taxon>Pseudomonadota</taxon>
        <taxon>Gammaproteobacteria</taxon>
        <taxon>Enterobacterales</taxon>
        <taxon>Erwiniaceae</taxon>
        <taxon>Erwinia</taxon>
    </lineage>
</organism>
<name>A0A328TJN9_9GAMM</name>
<evidence type="ECO:0000313" key="2">
    <source>
        <dbReference type="EMBL" id="RAP70699.1"/>
    </source>
</evidence>
<comment type="caution">
    <text evidence="2">The sequence shown here is derived from an EMBL/GenBank/DDBJ whole genome shotgun (WGS) entry which is preliminary data.</text>
</comment>
<feature type="region of interest" description="Disordered" evidence="1">
    <location>
        <begin position="1"/>
        <end position="39"/>
    </location>
</feature>
<sequence>MREVNESGETDFHVFRRGYSKNGESSGLKGSTQVAEDPN</sequence>
<keyword evidence="3" id="KW-1185">Reference proteome</keyword>